<evidence type="ECO:0000256" key="2">
    <source>
        <dbReference type="ARBA" id="ARBA00022737"/>
    </source>
</evidence>
<evidence type="ECO:0000313" key="3">
    <source>
        <dbReference type="EMBL" id="CAB3259283.1"/>
    </source>
</evidence>
<sequence>MWALRRALGLLMDEQIPEKRSGHVAVVWDNVMFVWGGYYAETGSESIDYRHDSHIIWMYDLDCRKWSKEHIRGYVPPRLLATCYTCVNNCLIIFGGISQEDGDSNNVYCFDLKDRFWRKVRITGKPPSGRNKLSCCTFNNRIIYFAGYGPRPENIHINNGDFHRDLTAVYPDRGWNNHLFAFDLDDNCWVTLPNLGPKPSSRAAHACVAIGSKAYVFGGRHLDRRLNDMHMLCLHTFTWTTIVNQGVVPVGRSWHSMTYANHNTVFVFGGLNSDQNIFSDGWLYDVDKNVWTEIDMSVKHPRLWHSACIGAYLGEVVIFAGCENNIFLENPKHSNKLVTFNLQPKPLLRICLESLSEHQKQWSGKKEALPTSLYNKLSSMAGNGG</sequence>
<dbReference type="PANTHER" id="PTHR46228">
    <property type="entry name" value="KELCH DOMAIN-CONTAINING PROTEIN"/>
    <property type="match status" value="1"/>
</dbReference>
<dbReference type="Gene3D" id="2.120.10.80">
    <property type="entry name" value="Kelch-type beta propeller"/>
    <property type="match status" value="2"/>
</dbReference>
<keyword evidence="1" id="KW-0880">Kelch repeat</keyword>
<dbReference type="EMBL" id="LR786240">
    <property type="protein sequence ID" value="CAB3259283.1"/>
    <property type="molecule type" value="mRNA"/>
</dbReference>
<name>A0A6F9DFC2_9ASCI</name>
<gene>
    <name evidence="3" type="primary">Klhdc2</name>
</gene>
<organism evidence="3">
    <name type="scientific">Phallusia mammillata</name>
    <dbReference type="NCBI Taxonomy" id="59560"/>
    <lineage>
        <taxon>Eukaryota</taxon>
        <taxon>Metazoa</taxon>
        <taxon>Chordata</taxon>
        <taxon>Tunicata</taxon>
        <taxon>Ascidiacea</taxon>
        <taxon>Phlebobranchia</taxon>
        <taxon>Ascidiidae</taxon>
        <taxon>Phallusia</taxon>
    </lineage>
</organism>
<keyword evidence="2" id="KW-0677">Repeat</keyword>
<dbReference type="Pfam" id="PF24681">
    <property type="entry name" value="Kelch_KLHDC2_KLHL20_DRC7"/>
    <property type="match status" value="1"/>
</dbReference>
<dbReference type="InterPro" id="IPR015915">
    <property type="entry name" value="Kelch-typ_b-propeller"/>
</dbReference>
<proteinExistence type="evidence at transcript level"/>
<protein>
    <submittedName>
        <fullName evidence="3">Kelch domain-containing protein 2</fullName>
    </submittedName>
</protein>
<dbReference type="Pfam" id="PF01344">
    <property type="entry name" value="Kelch_1"/>
    <property type="match status" value="1"/>
</dbReference>
<evidence type="ECO:0000256" key="1">
    <source>
        <dbReference type="ARBA" id="ARBA00022441"/>
    </source>
</evidence>
<dbReference type="InterPro" id="IPR006652">
    <property type="entry name" value="Kelch_1"/>
</dbReference>
<accession>A0A6F9DFC2</accession>
<reference evidence="3" key="1">
    <citation type="submission" date="2020-04" db="EMBL/GenBank/DDBJ databases">
        <authorList>
            <person name="Neveu A P."/>
        </authorList>
    </citation>
    <scope>NUCLEOTIDE SEQUENCE</scope>
    <source>
        <tissue evidence="3">Whole embryo</tissue>
    </source>
</reference>
<dbReference type="SMART" id="SM00612">
    <property type="entry name" value="Kelch"/>
    <property type="match status" value="2"/>
</dbReference>
<dbReference type="AlphaFoldDB" id="A0A6F9DFC2"/>
<dbReference type="SUPFAM" id="SSF117281">
    <property type="entry name" value="Kelch motif"/>
    <property type="match status" value="2"/>
</dbReference>
<dbReference type="PANTHER" id="PTHR46228:SF2">
    <property type="entry name" value="KELCH REPEAT PROTEIN (AFU_ORTHOLOGUE AFUA_4G14350)"/>
    <property type="match status" value="1"/>
</dbReference>